<dbReference type="OrthoDB" id="3934656at2759"/>
<evidence type="ECO:0008006" key="3">
    <source>
        <dbReference type="Google" id="ProtNLM"/>
    </source>
</evidence>
<dbReference type="Gene3D" id="1.10.630.10">
    <property type="entry name" value="Cytochrome P450"/>
    <property type="match status" value="1"/>
</dbReference>
<dbReference type="GO" id="GO:0020037">
    <property type="term" value="F:heme binding"/>
    <property type="evidence" value="ECO:0007669"/>
    <property type="project" value="InterPro"/>
</dbReference>
<proteinExistence type="predicted"/>
<dbReference type="Proteomes" id="UP000276215">
    <property type="component" value="Unassembled WGS sequence"/>
</dbReference>
<dbReference type="SUPFAM" id="SSF48264">
    <property type="entry name" value="Cytochrome P450"/>
    <property type="match status" value="1"/>
</dbReference>
<reference evidence="1 2" key="1">
    <citation type="journal article" date="2018" name="Nat. Ecol. Evol.">
        <title>Pezizomycetes genomes reveal the molecular basis of ectomycorrhizal truffle lifestyle.</title>
        <authorList>
            <person name="Murat C."/>
            <person name="Payen T."/>
            <person name="Noel B."/>
            <person name="Kuo A."/>
            <person name="Morin E."/>
            <person name="Chen J."/>
            <person name="Kohler A."/>
            <person name="Krizsan K."/>
            <person name="Balestrini R."/>
            <person name="Da Silva C."/>
            <person name="Montanini B."/>
            <person name="Hainaut M."/>
            <person name="Levati E."/>
            <person name="Barry K.W."/>
            <person name="Belfiori B."/>
            <person name="Cichocki N."/>
            <person name="Clum A."/>
            <person name="Dockter R.B."/>
            <person name="Fauchery L."/>
            <person name="Guy J."/>
            <person name="Iotti M."/>
            <person name="Le Tacon F."/>
            <person name="Lindquist E.A."/>
            <person name="Lipzen A."/>
            <person name="Malagnac F."/>
            <person name="Mello A."/>
            <person name="Molinier V."/>
            <person name="Miyauchi S."/>
            <person name="Poulain J."/>
            <person name="Riccioni C."/>
            <person name="Rubini A."/>
            <person name="Sitrit Y."/>
            <person name="Splivallo R."/>
            <person name="Traeger S."/>
            <person name="Wang M."/>
            <person name="Zifcakova L."/>
            <person name="Wipf D."/>
            <person name="Zambonelli A."/>
            <person name="Paolocci F."/>
            <person name="Nowrousian M."/>
            <person name="Ottonello S."/>
            <person name="Baldrian P."/>
            <person name="Spatafora J.W."/>
            <person name="Henrissat B."/>
            <person name="Nagy L.G."/>
            <person name="Aury J.M."/>
            <person name="Wincker P."/>
            <person name="Grigoriev I.V."/>
            <person name="Bonfante P."/>
            <person name="Martin F.M."/>
        </authorList>
    </citation>
    <scope>NUCLEOTIDE SEQUENCE [LARGE SCALE GENOMIC DNA]</scope>
    <source>
        <strain evidence="1 2">120613-1</strain>
    </source>
</reference>
<dbReference type="EMBL" id="ML120407">
    <property type="protein sequence ID" value="RPA97135.1"/>
    <property type="molecule type" value="Genomic_DNA"/>
</dbReference>
<dbReference type="GO" id="GO:0016705">
    <property type="term" value="F:oxidoreductase activity, acting on paired donors, with incorporation or reduction of molecular oxygen"/>
    <property type="evidence" value="ECO:0007669"/>
    <property type="project" value="InterPro"/>
</dbReference>
<dbReference type="InterPro" id="IPR036396">
    <property type="entry name" value="Cyt_P450_sf"/>
</dbReference>
<gene>
    <name evidence="1" type="ORF">L873DRAFT_1810205</name>
</gene>
<accession>A0A3N4JFU4</accession>
<dbReference type="GO" id="GO:0005506">
    <property type="term" value="F:iron ion binding"/>
    <property type="evidence" value="ECO:0007669"/>
    <property type="project" value="InterPro"/>
</dbReference>
<dbReference type="AlphaFoldDB" id="A0A3N4JFU4"/>
<protein>
    <recommendedName>
        <fullName evidence="3">Cytochrome P450</fullName>
    </recommendedName>
</protein>
<dbReference type="GO" id="GO:0004497">
    <property type="term" value="F:monooxygenase activity"/>
    <property type="evidence" value="ECO:0007669"/>
    <property type="project" value="InterPro"/>
</dbReference>
<dbReference type="STRING" id="1336337.A0A3N4JFU4"/>
<name>A0A3N4JFU4_9PEZI</name>
<sequence>MTDIEIVATSVGAWSDTVSVTLQAFVYYVFRNPEAVVRLRREIGGARLQGEVVSYADAKELVFLQACVGLVSSRYVGV</sequence>
<evidence type="ECO:0000313" key="1">
    <source>
        <dbReference type="EMBL" id="RPA97135.1"/>
    </source>
</evidence>
<dbReference type="Pfam" id="PF00067">
    <property type="entry name" value="p450"/>
    <property type="match status" value="1"/>
</dbReference>
<keyword evidence="2" id="KW-1185">Reference proteome</keyword>
<evidence type="ECO:0000313" key="2">
    <source>
        <dbReference type="Proteomes" id="UP000276215"/>
    </source>
</evidence>
<organism evidence="1 2">
    <name type="scientific">Choiromyces venosus 120613-1</name>
    <dbReference type="NCBI Taxonomy" id="1336337"/>
    <lineage>
        <taxon>Eukaryota</taxon>
        <taxon>Fungi</taxon>
        <taxon>Dikarya</taxon>
        <taxon>Ascomycota</taxon>
        <taxon>Pezizomycotina</taxon>
        <taxon>Pezizomycetes</taxon>
        <taxon>Pezizales</taxon>
        <taxon>Tuberaceae</taxon>
        <taxon>Choiromyces</taxon>
    </lineage>
</organism>
<dbReference type="InterPro" id="IPR001128">
    <property type="entry name" value="Cyt_P450"/>
</dbReference>